<dbReference type="CDD" id="cd00041">
    <property type="entry name" value="CUB"/>
    <property type="match status" value="1"/>
</dbReference>
<keyword evidence="4" id="KW-0732">Signal</keyword>
<dbReference type="InterPro" id="IPR035914">
    <property type="entry name" value="Sperma_CUB_dom_sf"/>
</dbReference>
<sequence length="156" mass="17424">MDRRFIVFTIFLFENAAGYISPYYMDNYCSFGTGSGSIDISDTDAIRLRLTSSWQYDENMDCTVKITTSYSNQLMLYFRSIDIEGTGYGSCKYDYLGIYDGSSTSSSYVSGFYGKQCGSYITSSVETSTGNTVTLRFKSDGSMQGKGFDMVITSYD</sequence>
<dbReference type="SUPFAM" id="SSF49854">
    <property type="entry name" value="Spermadhesin, CUB domain"/>
    <property type="match status" value="1"/>
</dbReference>
<keyword evidence="7" id="KW-1185">Reference proteome</keyword>
<evidence type="ECO:0000256" key="2">
    <source>
        <dbReference type="ARBA" id="ARBA00023157"/>
    </source>
</evidence>
<evidence type="ECO:0000313" key="7">
    <source>
        <dbReference type="Proteomes" id="UP001164746"/>
    </source>
</evidence>
<proteinExistence type="predicted"/>
<accession>A0ABY7DZV9</accession>
<dbReference type="Gene3D" id="2.60.120.290">
    <property type="entry name" value="Spermadhesin, CUB domain"/>
    <property type="match status" value="1"/>
</dbReference>
<organism evidence="6 7">
    <name type="scientific">Mya arenaria</name>
    <name type="common">Soft-shell clam</name>
    <dbReference type="NCBI Taxonomy" id="6604"/>
    <lineage>
        <taxon>Eukaryota</taxon>
        <taxon>Metazoa</taxon>
        <taxon>Spiralia</taxon>
        <taxon>Lophotrochozoa</taxon>
        <taxon>Mollusca</taxon>
        <taxon>Bivalvia</taxon>
        <taxon>Autobranchia</taxon>
        <taxon>Heteroconchia</taxon>
        <taxon>Euheterodonta</taxon>
        <taxon>Imparidentia</taxon>
        <taxon>Neoheterodontei</taxon>
        <taxon>Myida</taxon>
        <taxon>Myoidea</taxon>
        <taxon>Myidae</taxon>
        <taxon>Mya</taxon>
    </lineage>
</organism>
<protein>
    <submittedName>
        <fullName evidence="6">TLL1-like protein</fullName>
    </submittedName>
</protein>
<dbReference type="PROSITE" id="PS01180">
    <property type="entry name" value="CUB"/>
    <property type="match status" value="1"/>
</dbReference>
<feature type="signal peptide" evidence="4">
    <location>
        <begin position="1"/>
        <end position="18"/>
    </location>
</feature>
<dbReference type="SMART" id="SM00042">
    <property type="entry name" value="CUB"/>
    <property type="match status" value="1"/>
</dbReference>
<dbReference type="InterPro" id="IPR000859">
    <property type="entry name" value="CUB_dom"/>
</dbReference>
<keyword evidence="1" id="KW-0677">Repeat</keyword>
<feature type="chain" id="PRO_5045426236" evidence="4">
    <location>
        <begin position="19"/>
        <end position="156"/>
    </location>
</feature>
<evidence type="ECO:0000256" key="1">
    <source>
        <dbReference type="ARBA" id="ARBA00022737"/>
    </source>
</evidence>
<feature type="domain" description="CUB" evidence="5">
    <location>
        <begin position="34"/>
        <end position="155"/>
    </location>
</feature>
<evidence type="ECO:0000313" key="6">
    <source>
        <dbReference type="EMBL" id="WAR03060.1"/>
    </source>
</evidence>
<dbReference type="Pfam" id="PF00431">
    <property type="entry name" value="CUB"/>
    <property type="match status" value="1"/>
</dbReference>
<name>A0ABY7DZV9_MYAAR</name>
<dbReference type="EMBL" id="CP111015">
    <property type="protein sequence ID" value="WAR03060.1"/>
    <property type="molecule type" value="Genomic_DNA"/>
</dbReference>
<feature type="non-terminal residue" evidence="6">
    <location>
        <position position="1"/>
    </location>
</feature>
<dbReference type="PANTHER" id="PTHR24251">
    <property type="entry name" value="OVOCHYMASE-RELATED"/>
    <property type="match status" value="1"/>
</dbReference>
<evidence type="ECO:0000256" key="4">
    <source>
        <dbReference type="SAM" id="SignalP"/>
    </source>
</evidence>
<keyword evidence="2" id="KW-1015">Disulfide bond</keyword>
<reference evidence="6" key="1">
    <citation type="submission" date="2022-11" db="EMBL/GenBank/DDBJ databases">
        <title>Centuries of genome instability and evolution in soft-shell clam transmissible cancer (bioRxiv).</title>
        <authorList>
            <person name="Hart S.F.M."/>
            <person name="Yonemitsu M.A."/>
            <person name="Giersch R.M."/>
            <person name="Beal B.F."/>
            <person name="Arriagada G."/>
            <person name="Davis B.W."/>
            <person name="Ostrander E.A."/>
            <person name="Goff S.P."/>
            <person name="Metzger M.J."/>
        </authorList>
    </citation>
    <scope>NUCLEOTIDE SEQUENCE</scope>
    <source>
        <strain evidence="6">MELC-2E11</strain>
        <tissue evidence="6">Siphon/mantle</tissue>
    </source>
</reference>
<gene>
    <name evidence="6" type="ORF">MAR_009618</name>
</gene>
<evidence type="ECO:0000259" key="5">
    <source>
        <dbReference type="PROSITE" id="PS01180"/>
    </source>
</evidence>
<evidence type="ECO:0000256" key="3">
    <source>
        <dbReference type="PROSITE-ProRule" id="PRU00059"/>
    </source>
</evidence>
<dbReference type="Proteomes" id="UP001164746">
    <property type="component" value="Chromosome 4"/>
</dbReference>
<dbReference type="PANTHER" id="PTHR24251:SF37">
    <property type="entry name" value="CUB DOMAIN-CONTAINING PROTEIN"/>
    <property type="match status" value="1"/>
</dbReference>
<comment type="caution">
    <text evidence="3">Lacks conserved residue(s) required for the propagation of feature annotation.</text>
</comment>